<keyword evidence="2" id="KW-1185">Reference proteome</keyword>
<name>A0A087UNZ6_STEMI</name>
<dbReference type="OrthoDB" id="206796at2759"/>
<dbReference type="PANTHER" id="PTHR31400">
    <property type="entry name" value="GUANYLYL CYCLASE DOMAIN CONTAINING PROTEIN 1 GUCD1"/>
    <property type="match status" value="1"/>
</dbReference>
<accession>A0A087UNZ6</accession>
<dbReference type="AlphaFoldDB" id="A0A087UNZ6"/>
<gene>
    <name evidence="1" type="ORF">X975_02718</name>
</gene>
<reference evidence="1 2" key="1">
    <citation type="submission" date="2013-11" db="EMBL/GenBank/DDBJ databases">
        <title>Genome sequencing of Stegodyphus mimosarum.</title>
        <authorList>
            <person name="Bechsgaard J."/>
        </authorList>
    </citation>
    <scope>NUCLEOTIDE SEQUENCE [LARGE SCALE GENOMIC DNA]</scope>
</reference>
<dbReference type="EMBL" id="KK120811">
    <property type="protein sequence ID" value="KFM79085.1"/>
    <property type="molecule type" value="Genomic_DNA"/>
</dbReference>
<evidence type="ECO:0000313" key="2">
    <source>
        <dbReference type="Proteomes" id="UP000054359"/>
    </source>
</evidence>
<dbReference type="PANTHER" id="PTHR31400:SF1">
    <property type="entry name" value="PROTEIN GUCD1"/>
    <property type="match status" value="1"/>
</dbReference>
<proteinExistence type="predicted"/>
<feature type="non-terminal residue" evidence="1">
    <location>
        <position position="229"/>
    </location>
</feature>
<evidence type="ECO:0000313" key="1">
    <source>
        <dbReference type="EMBL" id="KFM79085.1"/>
    </source>
</evidence>
<dbReference type="Gene3D" id="3.90.70.10">
    <property type="entry name" value="Cysteine proteinases"/>
    <property type="match status" value="1"/>
</dbReference>
<organism evidence="1 2">
    <name type="scientific">Stegodyphus mimosarum</name>
    <name type="common">African social velvet spider</name>
    <dbReference type="NCBI Taxonomy" id="407821"/>
    <lineage>
        <taxon>Eukaryota</taxon>
        <taxon>Metazoa</taxon>
        <taxon>Ecdysozoa</taxon>
        <taxon>Arthropoda</taxon>
        <taxon>Chelicerata</taxon>
        <taxon>Arachnida</taxon>
        <taxon>Araneae</taxon>
        <taxon>Araneomorphae</taxon>
        <taxon>Entelegynae</taxon>
        <taxon>Eresoidea</taxon>
        <taxon>Eresidae</taxon>
        <taxon>Stegodyphus</taxon>
    </lineage>
</organism>
<dbReference type="Proteomes" id="UP000054359">
    <property type="component" value="Unassembled WGS sequence"/>
</dbReference>
<evidence type="ECO:0008006" key="3">
    <source>
        <dbReference type="Google" id="ProtNLM"/>
    </source>
</evidence>
<dbReference type="Pfam" id="PF09778">
    <property type="entry name" value="Guanylate_cyc_2"/>
    <property type="match status" value="1"/>
</dbReference>
<dbReference type="InterPro" id="IPR018616">
    <property type="entry name" value="GUCD1"/>
</dbReference>
<sequence>MGGGAREIQSIEIPLVHVQQHLSWDCGVTAVMMVLSDKDRLYLQQNLDTVSKQEGFNKSTWTIDLAYLLHKFGVRHLYATVTLGVNPGYSKEAFYLHVLNKDTQRINERFLTADANGVKVEKRSVEMEEIIDHLASGNPAIVLVNANLLFCDTCHTNKCLMKITSYCNISFSYQGHFIVLCGFDKRENKVLYRNPSVLNKVCTMPYDSFENARKSFGTDEDVLFVYFTS</sequence>
<protein>
    <recommendedName>
        <fullName evidence="3">Protein GUCD1</fullName>
    </recommendedName>
</protein>
<dbReference type="OMA" id="VQDIQKH"/>